<dbReference type="InterPro" id="IPR051269">
    <property type="entry name" value="Fe-S_cluster_ET"/>
</dbReference>
<keyword evidence="2 8" id="KW-0813">Transport</keyword>
<evidence type="ECO:0000259" key="9">
    <source>
        <dbReference type="PROSITE" id="PS51379"/>
    </source>
</evidence>
<dbReference type="Gene3D" id="3.30.70.20">
    <property type="match status" value="1"/>
</dbReference>
<proteinExistence type="predicted"/>
<comment type="function">
    <text evidence="8">Ferredoxins are iron-sulfur proteins that transfer electrons in a wide variety of metabolic reactions.</text>
</comment>
<sequence length="62" mass="6658">MRIHVDDDSCCGHGVCVGLCPQVFALTDDGYAEAVDAEIPTQWEAAVTEAIARCPEQAIQTH</sequence>
<accession>A0ABP9KAR4</accession>
<dbReference type="Pfam" id="PF13459">
    <property type="entry name" value="Fer4_15"/>
    <property type="match status" value="1"/>
</dbReference>
<dbReference type="RefSeq" id="WP_345495985.1">
    <property type="nucleotide sequence ID" value="NZ_BAABJM010000002.1"/>
</dbReference>
<evidence type="ECO:0000256" key="7">
    <source>
        <dbReference type="ARBA" id="ARBA00023291"/>
    </source>
</evidence>
<dbReference type="PANTHER" id="PTHR36923:SF3">
    <property type="entry name" value="FERREDOXIN"/>
    <property type="match status" value="1"/>
</dbReference>
<dbReference type="PROSITE" id="PS51379">
    <property type="entry name" value="4FE4S_FER_2"/>
    <property type="match status" value="1"/>
</dbReference>
<keyword evidence="11" id="KW-1185">Reference proteome</keyword>
<keyword evidence="4 8" id="KW-0249">Electron transport</keyword>
<evidence type="ECO:0000256" key="8">
    <source>
        <dbReference type="RuleBase" id="RU368020"/>
    </source>
</evidence>
<dbReference type="Proteomes" id="UP001500603">
    <property type="component" value="Unassembled WGS sequence"/>
</dbReference>
<evidence type="ECO:0000313" key="11">
    <source>
        <dbReference type="Proteomes" id="UP001500603"/>
    </source>
</evidence>
<dbReference type="InterPro" id="IPR017896">
    <property type="entry name" value="4Fe4S_Fe-S-bd"/>
</dbReference>
<dbReference type="PANTHER" id="PTHR36923">
    <property type="entry name" value="FERREDOXIN"/>
    <property type="match status" value="1"/>
</dbReference>
<organism evidence="10 11">
    <name type="scientific">Nocardia callitridis</name>
    <dbReference type="NCBI Taxonomy" id="648753"/>
    <lineage>
        <taxon>Bacteria</taxon>
        <taxon>Bacillati</taxon>
        <taxon>Actinomycetota</taxon>
        <taxon>Actinomycetes</taxon>
        <taxon>Mycobacteriales</taxon>
        <taxon>Nocardiaceae</taxon>
        <taxon>Nocardia</taxon>
    </lineage>
</organism>
<dbReference type="PRINTS" id="PR00352">
    <property type="entry name" value="3FE4SFRDOXIN"/>
</dbReference>
<keyword evidence="3 8" id="KW-0479">Metal-binding</keyword>
<dbReference type="InterPro" id="IPR001080">
    <property type="entry name" value="3Fe4S_ferredoxin"/>
</dbReference>
<keyword evidence="7" id="KW-0003">3Fe-4S</keyword>
<dbReference type="EMBL" id="BAABJM010000002">
    <property type="protein sequence ID" value="GAA5054907.1"/>
    <property type="molecule type" value="Genomic_DNA"/>
</dbReference>
<evidence type="ECO:0000256" key="4">
    <source>
        <dbReference type="ARBA" id="ARBA00022982"/>
    </source>
</evidence>
<reference evidence="11" key="1">
    <citation type="journal article" date="2019" name="Int. J. Syst. Evol. Microbiol.">
        <title>The Global Catalogue of Microorganisms (GCM) 10K type strain sequencing project: providing services to taxonomists for standard genome sequencing and annotation.</title>
        <authorList>
            <consortium name="The Broad Institute Genomics Platform"/>
            <consortium name="The Broad Institute Genome Sequencing Center for Infectious Disease"/>
            <person name="Wu L."/>
            <person name="Ma J."/>
        </authorList>
    </citation>
    <scope>NUCLEOTIDE SEQUENCE [LARGE SCALE GENOMIC DNA]</scope>
    <source>
        <strain evidence="11">JCM 18298</strain>
    </source>
</reference>
<evidence type="ECO:0000256" key="3">
    <source>
        <dbReference type="ARBA" id="ARBA00022723"/>
    </source>
</evidence>
<dbReference type="SUPFAM" id="SSF54862">
    <property type="entry name" value="4Fe-4S ferredoxins"/>
    <property type="match status" value="1"/>
</dbReference>
<keyword evidence="6 8" id="KW-0411">Iron-sulfur</keyword>
<name>A0ABP9KAR4_9NOCA</name>
<evidence type="ECO:0000256" key="5">
    <source>
        <dbReference type="ARBA" id="ARBA00023004"/>
    </source>
</evidence>
<protein>
    <recommendedName>
        <fullName evidence="8">Ferredoxin</fullName>
    </recommendedName>
</protein>
<evidence type="ECO:0000256" key="6">
    <source>
        <dbReference type="ARBA" id="ARBA00023014"/>
    </source>
</evidence>
<evidence type="ECO:0000256" key="1">
    <source>
        <dbReference type="ARBA" id="ARBA00001927"/>
    </source>
</evidence>
<keyword evidence="5 8" id="KW-0408">Iron</keyword>
<evidence type="ECO:0000256" key="2">
    <source>
        <dbReference type="ARBA" id="ARBA00022448"/>
    </source>
</evidence>
<comment type="cofactor">
    <cofactor evidence="1">
        <name>[3Fe-4S] cluster</name>
        <dbReference type="ChEBI" id="CHEBI:21137"/>
    </cofactor>
</comment>
<comment type="caution">
    <text evidence="10">The sequence shown here is derived from an EMBL/GenBank/DDBJ whole genome shotgun (WGS) entry which is preliminary data.</text>
</comment>
<gene>
    <name evidence="10" type="ORF">GCM10023318_30360</name>
</gene>
<feature type="domain" description="4Fe-4S ferredoxin-type" evidence="9">
    <location>
        <begin position="1"/>
        <end position="29"/>
    </location>
</feature>
<evidence type="ECO:0000313" key="10">
    <source>
        <dbReference type="EMBL" id="GAA5054907.1"/>
    </source>
</evidence>